<feature type="domain" description="Peptidase M16 C-terminal" evidence="15">
    <location>
        <begin position="200"/>
        <end position="377"/>
    </location>
</feature>
<dbReference type="InterPro" id="IPR001431">
    <property type="entry name" value="Pept_M16_Zn_BS"/>
</dbReference>
<dbReference type="FunFam" id="3.30.830.10:FF:000004">
    <property type="entry name" value="Putative insulin-degrading enzyme"/>
    <property type="match status" value="1"/>
</dbReference>
<feature type="domain" description="Coenzyme PQQ synthesis protein F-like C-terminal lobe" evidence="17">
    <location>
        <begin position="772"/>
        <end position="870"/>
    </location>
</feature>
<comment type="cofactor">
    <cofactor evidence="1">
        <name>Zn(2+)</name>
        <dbReference type="ChEBI" id="CHEBI:29105"/>
    </cofactor>
</comment>
<dbReference type="EC" id="3.4.24.56" evidence="9"/>
<dbReference type="Pfam" id="PF22456">
    <property type="entry name" value="PqqF-like_C_4"/>
    <property type="match status" value="1"/>
</dbReference>
<evidence type="ECO:0000259" key="17">
    <source>
        <dbReference type="Pfam" id="PF22456"/>
    </source>
</evidence>
<feature type="domain" description="Peptidase M16 N-terminal" evidence="14">
    <location>
        <begin position="36"/>
        <end position="173"/>
    </location>
</feature>
<dbReference type="InterPro" id="IPR032632">
    <property type="entry name" value="Peptidase_M16_M"/>
</dbReference>
<evidence type="ECO:0000256" key="4">
    <source>
        <dbReference type="ARBA" id="ARBA00022723"/>
    </source>
</evidence>
<evidence type="ECO:0000313" key="19">
    <source>
        <dbReference type="Proteomes" id="UP000801492"/>
    </source>
</evidence>
<dbReference type="InterPro" id="IPR007863">
    <property type="entry name" value="Peptidase_M16_C"/>
</dbReference>
<protein>
    <recommendedName>
        <fullName evidence="10">Insulin-degrading enzyme</fullName>
        <ecNumber evidence="9">3.4.24.56</ecNumber>
    </recommendedName>
    <alternativeName>
        <fullName evidence="12">Insulin protease</fullName>
    </alternativeName>
    <alternativeName>
        <fullName evidence="11">Insulysin</fullName>
    </alternativeName>
</protein>
<evidence type="ECO:0000256" key="1">
    <source>
        <dbReference type="ARBA" id="ARBA00001947"/>
    </source>
</evidence>
<dbReference type="GO" id="GO:0005829">
    <property type="term" value="C:cytosol"/>
    <property type="evidence" value="ECO:0007669"/>
    <property type="project" value="TreeGrafter"/>
</dbReference>
<evidence type="ECO:0000256" key="5">
    <source>
        <dbReference type="ARBA" id="ARBA00022801"/>
    </source>
</evidence>
<dbReference type="FunFam" id="3.30.830.10:FF:000003">
    <property type="entry name" value="Insulin-degrading enzyme"/>
    <property type="match status" value="1"/>
</dbReference>
<evidence type="ECO:0000256" key="8">
    <source>
        <dbReference type="ARBA" id="ARBA00052248"/>
    </source>
</evidence>
<evidence type="ECO:0000256" key="11">
    <source>
        <dbReference type="ARBA" id="ARBA00074992"/>
    </source>
</evidence>
<evidence type="ECO:0000256" key="2">
    <source>
        <dbReference type="ARBA" id="ARBA00007261"/>
    </source>
</evidence>
<accession>A0A8K0DIX7</accession>
<evidence type="ECO:0000259" key="14">
    <source>
        <dbReference type="Pfam" id="PF00675"/>
    </source>
</evidence>
<dbReference type="FunFam" id="3.30.830.10:FF:000005">
    <property type="entry name" value="nardilysin isoform X1"/>
    <property type="match status" value="1"/>
</dbReference>
<keyword evidence="3" id="KW-0645">Protease</keyword>
<keyword evidence="19" id="KW-1185">Reference proteome</keyword>
<dbReference type="GO" id="GO:0046872">
    <property type="term" value="F:metal ion binding"/>
    <property type="evidence" value="ECO:0007669"/>
    <property type="project" value="UniProtKB-KW"/>
</dbReference>
<dbReference type="GO" id="GO:0005739">
    <property type="term" value="C:mitochondrion"/>
    <property type="evidence" value="ECO:0007669"/>
    <property type="project" value="TreeGrafter"/>
</dbReference>
<dbReference type="SUPFAM" id="SSF63411">
    <property type="entry name" value="LuxS/MPP-like metallohydrolase"/>
    <property type="match status" value="4"/>
</dbReference>
<dbReference type="Proteomes" id="UP000801492">
    <property type="component" value="Unassembled WGS sequence"/>
</dbReference>
<name>A0A8K0DIX7_IGNLU</name>
<keyword evidence="5" id="KW-0378">Hydrolase</keyword>
<evidence type="ECO:0000256" key="6">
    <source>
        <dbReference type="ARBA" id="ARBA00022833"/>
    </source>
</evidence>
<dbReference type="InterPro" id="IPR050626">
    <property type="entry name" value="Peptidase_M16"/>
</dbReference>
<dbReference type="InterPro" id="IPR011249">
    <property type="entry name" value="Metalloenz_LuxS/M16"/>
</dbReference>
<dbReference type="GO" id="GO:0004222">
    <property type="term" value="F:metalloendopeptidase activity"/>
    <property type="evidence" value="ECO:0007669"/>
    <property type="project" value="UniProtKB-EC"/>
</dbReference>
<evidence type="ECO:0000313" key="18">
    <source>
        <dbReference type="EMBL" id="KAF2905036.1"/>
    </source>
</evidence>
<dbReference type="InterPro" id="IPR011765">
    <property type="entry name" value="Pept_M16_N"/>
</dbReference>
<dbReference type="PANTHER" id="PTHR43690">
    <property type="entry name" value="NARDILYSIN"/>
    <property type="match status" value="1"/>
</dbReference>
<dbReference type="GO" id="GO:0043171">
    <property type="term" value="P:peptide catabolic process"/>
    <property type="evidence" value="ECO:0007669"/>
    <property type="project" value="TreeGrafter"/>
</dbReference>
<dbReference type="Pfam" id="PF05193">
    <property type="entry name" value="Peptidase_M16_C"/>
    <property type="match status" value="1"/>
</dbReference>
<dbReference type="GO" id="GO:0051603">
    <property type="term" value="P:proteolysis involved in protein catabolic process"/>
    <property type="evidence" value="ECO:0007669"/>
    <property type="project" value="TreeGrafter"/>
</dbReference>
<comment type="catalytic activity">
    <reaction evidence="8">
        <text>Degradation of insulin, glucagon and other polypeptides. No action on proteins.</text>
        <dbReference type="EC" id="3.4.24.56"/>
    </reaction>
</comment>
<evidence type="ECO:0000256" key="7">
    <source>
        <dbReference type="ARBA" id="ARBA00023049"/>
    </source>
</evidence>
<sequence length="976" mass="112474">MVSTLDSESSDPSSNLVKSAEDKRVYRGLELANHMKVLLVSDPTTDKSAAALDVNVGYFSDPDHIPGLAHFCEHMLFLGTEKYPNENDYGKYLNEHGGSSNAATFPDHTMYYFDIVPEHLRNTLDRFAQFFIAPLFTETATDRELNAVNSEHEKNLSSDVWRLDQLEKHTCTPSHPYHKFGTGNKDTLQTIPKEKGISVRDELLKFHDTWYSSNIMALAVLGKESLDELEEMVVNLFSAVKNKNVEVPKWTEHPFTYDQLRTCAYVVPIKDIRNLNIVFPAPDLLEYYKSAPASYISHLVGHEGPGSLLSALKARGWSNSIIAGSRSAGRGLAFFGISCDLTEEGMFHINDIIALIFQYLNMLREHGPLKWIQDEQKDIFAMTFRFKDKESPRSYIAGHVHYLHDYPLEEVLSAHYLLTEWNPEMIDKLLKDFVPDKVRVGVIAKKYADEVDKKEPWYGTEYKLTNIPDSTLDLWKDCGKCDELRIPDKNEFIPTNFDLFSFDKELTEHPVIIQDTPLTRVWFKQDDKFLLPKASIMFDFVSPLAYLDPINCNLTHMFVQLFRDSLNEYVYAADLAGLKYDLISTKYGLILAIIGYNDKQYFLLDKIIEKLTNFKVDPKRFEIFKENYIRALKNFAAEQPYQHAVYYLSVLLTEHSWTKHELLAASEQITIERLEAFIPQMLSKMHVECLVYGNVNKKKALEVVNIVEHHLTSSVNMTPLLPRQLLLNRELQLEDGCNYLYNVENNIHKSSCVELYYQCGIQNTKNNMILELFAQIIQEPCFDNLRTKEQLGYIVFSGVRRSNGVQGLRVIIQSDKHPSMVDNRIEQFLRNMLEHLKDMSTEEFERHKEALAARRLEKPKQLGAQSNTYWLEITAQQYHFDRAEVEVAFLRTLSKEDIIKFYEEMLEKDSEQRRKIAVHVLSMAEGGAGTVIKEADVEQSPVDNIQDITVFKSSHGMYPLVQPYINISRKVNQAKL</sequence>
<evidence type="ECO:0000256" key="12">
    <source>
        <dbReference type="ARBA" id="ARBA00080349"/>
    </source>
</evidence>
<dbReference type="InterPro" id="IPR054734">
    <property type="entry name" value="PqqF-like_C_4"/>
</dbReference>
<dbReference type="PROSITE" id="PS00143">
    <property type="entry name" value="INSULINASE"/>
    <property type="match status" value="1"/>
</dbReference>
<reference evidence="18" key="1">
    <citation type="submission" date="2019-08" db="EMBL/GenBank/DDBJ databases">
        <title>The genome of the North American firefly Photinus pyralis.</title>
        <authorList>
            <consortium name="Photinus pyralis genome working group"/>
            <person name="Fallon T.R."/>
            <person name="Sander Lower S.E."/>
            <person name="Weng J.-K."/>
        </authorList>
    </citation>
    <scope>NUCLEOTIDE SEQUENCE</scope>
    <source>
        <strain evidence="18">TRF0915ILg1</strain>
        <tissue evidence="18">Whole body</tissue>
    </source>
</reference>
<dbReference type="PANTHER" id="PTHR43690:SF18">
    <property type="entry name" value="INSULIN-DEGRADING ENZYME-RELATED"/>
    <property type="match status" value="1"/>
</dbReference>
<feature type="domain" description="Peptidase M16 middle/third" evidence="16">
    <location>
        <begin position="384"/>
        <end position="665"/>
    </location>
</feature>
<dbReference type="FunFam" id="3.30.830.10:FF:000030">
    <property type="entry name" value="Insulin-degrading enzyme"/>
    <property type="match status" value="1"/>
</dbReference>
<dbReference type="Pfam" id="PF00675">
    <property type="entry name" value="Peptidase_M16"/>
    <property type="match status" value="1"/>
</dbReference>
<keyword evidence="6" id="KW-0862">Zinc</keyword>
<gene>
    <name evidence="18" type="ORF">ILUMI_01137</name>
</gene>
<comment type="similarity">
    <text evidence="2 13">Belongs to the peptidase M16 family.</text>
</comment>
<dbReference type="EMBL" id="VTPC01000614">
    <property type="protein sequence ID" value="KAF2905036.1"/>
    <property type="molecule type" value="Genomic_DNA"/>
</dbReference>
<proteinExistence type="inferred from homology"/>
<evidence type="ECO:0000256" key="3">
    <source>
        <dbReference type="ARBA" id="ARBA00022670"/>
    </source>
</evidence>
<dbReference type="AlphaFoldDB" id="A0A8K0DIX7"/>
<organism evidence="18 19">
    <name type="scientific">Ignelater luminosus</name>
    <name type="common">Cucubano</name>
    <name type="synonym">Pyrophorus luminosus</name>
    <dbReference type="NCBI Taxonomy" id="2038154"/>
    <lineage>
        <taxon>Eukaryota</taxon>
        <taxon>Metazoa</taxon>
        <taxon>Ecdysozoa</taxon>
        <taxon>Arthropoda</taxon>
        <taxon>Hexapoda</taxon>
        <taxon>Insecta</taxon>
        <taxon>Pterygota</taxon>
        <taxon>Neoptera</taxon>
        <taxon>Endopterygota</taxon>
        <taxon>Coleoptera</taxon>
        <taxon>Polyphaga</taxon>
        <taxon>Elateriformia</taxon>
        <taxon>Elateroidea</taxon>
        <taxon>Elateridae</taxon>
        <taxon>Agrypninae</taxon>
        <taxon>Pyrophorini</taxon>
        <taxon>Ignelater</taxon>
    </lineage>
</organism>
<dbReference type="Pfam" id="PF16187">
    <property type="entry name" value="Peptidase_M16_M"/>
    <property type="match status" value="1"/>
</dbReference>
<comment type="caution">
    <text evidence="18">The sequence shown here is derived from an EMBL/GenBank/DDBJ whole genome shotgun (WGS) entry which is preliminary data.</text>
</comment>
<evidence type="ECO:0000256" key="13">
    <source>
        <dbReference type="RuleBase" id="RU004447"/>
    </source>
</evidence>
<keyword evidence="7" id="KW-0482">Metalloprotease</keyword>
<evidence type="ECO:0000256" key="10">
    <source>
        <dbReference type="ARBA" id="ARBA00070422"/>
    </source>
</evidence>
<evidence type="ECO:0000256" key="9">
    <source>
        <dbReference type="ARBA" id="ARBA00066874"/>
    </source>
</evidence>
<dbReference type="OrthoDB" id="952271at2759"/>
<keyword evidence="4" id="KW-0479">Metal-binding</keyword>
<evidence type="ECO:0000259" key="15">
    <source>
        <dbReference type="Pfam" id="PF05193"/>
    </source>
</evidence>
<evidence type="ECO:0000259" key="16">
    <source>
        <dbReference type="Pfam" id="PF16187"/>
    </source>
</evidence>
<dbReference type="Gene3D" id="3.30.830.10">
    <property type="entry name" value="Metalloenzyme, LuxS/M16 peptidase-like"/>
    <property type="match status" value="4"/>
</dbReference>